<keyword evidence="7" id="KW-0500">Molybdenum</keyword>
<dbReference type="NCBIfam" id="TIGR01409">
    <property type="entry name" value="TAT_signal_seq"/>
    <property type="match status" value="1"/>
</dbReference>
<dbReference type="Pfam" id="PF01568">
    <property type="entry name" value="Molydop_binding"/>
    <property type="match status" value="1"/>
</dbReference>
<dbReference type="PROSITE" id="PS00932">
    <property type="entry name" value="MOLYBDOPTERIN_PROK_3"/>
    <property type="match status" value="1"/>
</dbReference>
<dbReference type="CDD" id="cd02794">
    <property type="entry name" value="MopB_CT_DmsA-EC"/>
    <property type="match status" value="1"/>
</dbReference>
<evidence type="ECO:0000256" key="13">
    <source>
        <dbReference type="ARBA" id="ARBA00023136"/>
    </source>
</evidence>
<dbReference type="PROSITE" id="PS51318">
    <property type="entry name" value="TAT"/>
    <property type="match status" value="1"/>
</dbReference>
<dbReference type="AlphaFoldDB" id="A0A2H9T5I8"/>
<dbReference type="Gene3D" id="3.40.228.10">
    <property type="entry name" value="Dimethylsulfoxide Reductase, domain 2"/>
    <property type="match status" value="1"/>
</dbReference>
<dbReference type="GO" id="GO:0051539">
    <property type="term" value="F:4 iron, 4 sulfur cluster binding"/>
    <property type="evidence" value="ECO:0007669"/>
    <property type="project" value="UniProtKB-KW"/>
</dbReference>
<comment type="subcellular location">
    <subcellularLocation>
        <location evidence="3">Cell membrane</location>
        <topology evidence="3">Peripheral membrane protein</topology>
        <orientation evidence="3">Cytoplasmic side</orientation>
    </subcellularLocation>
</comment>
<organism evidence="15">
    <name type="scientific">invertebrate metagenome</name>
    <dbReference type="NCBI Taxonomy" id="1711999"/>
    <lineage>
        <taxon>unclassified sequences</taxon>
        <taxon>metagenomes</taxon>
        <taxon>organismal metagenomes</taxon>
    </lineage>
</organism>
<proteinExistence type="inferred from homology"/>
<protein>
    <submittedName>
        <fullName evidence="15">Putative dimethyl sulfoxide reductase chain YnfE</fullName>
        <ecNumber evidence="15">1.8.99.-</ecNumber>
    </submittedName>
</protein>
<dbReference type="InterPro" id="IPR027467">
    <property type="entry name" value="MopterinOxRdtase_cofactor_BS"/>
</dbReference>
<keyword evidence="6" id="KW-0004">4Fe-4S</keyword>
<dbReference type="Pfam" id="PF00384">
    <property type="entry name" value="Molybdopterin"/>
    <property type="match status" value="1"/>
</dbReference>
<accession>A0A2H9T5I8</accession>
<keyword evidence="13" id="KW-0472">Membrane</keyword>
<dbReference type="Pfam" id="PF04879">
    <property type="entry name" value="Molybdop_Fe4S4"/>
    <property type="match status" value="1"/>
</dbReference>
<dbReference type="InterPro" id="IPR011888">
    <property type="entry name" value="Anaer_DMSO_reductase"/>
</dbReference>
<comment type="caution">
    <text evidence="15">The sequence shown here is derived from an EMBL/GenBank/DDBJ whole genome shotgun (WGS) entry which is preliminary data.</text>
</comment>
<dbReference type="SUPFAM" id="SSF50692">
    <property type="entry name" value="ADC-like"/>
    <property type="match status" value="1"/>
</dbReference>
<dbReference type="Gene3D" id="3.40.50.740">
    <property type="match status" value="1"/>
</dbReference>
<evidence type="ECO:0000256" key="11">
    <source>
        <dbReference type="ARBA" id="ARBA00023004"/>
    </source>
</evidence>
<comment type="cofactor">
    <cofactor evidence="1">
        <name>Mo-bis(molybdopterin guanine dinucleotide)</name>
        <dbReference type="ChEBI" id="CHEBI:60539"/>
    </cofactor>
</comment>
<dbReference type="GO" id="GO:0009055">
    <property type="term" value="F:electron transfer activity"/>
    <property type="evidence" value="ECO:0007669"/>
    <property type="project" value="TreeGrafter"/>
</dbReference>
<dbReference type="NCBIfam" id="TIGR02166">
    <property type="entry name" value="dmsA_ynfE"/>
    <property type="match status" value="1"/>
</dbReference>
<name>A0A2H9T5I8_9ZZZZ</name>
<evidence type="ECO:0000256" key="12">
    <source>
        <dbReference type="ARBA" id="ARBA00023014"/>
    </source>
</evidence>
<dbReference type="EC" id="1.8.99.-" evidence="15"/>
<keyword evidence="8" id="KW-0479">Metal-binding</keyword>
<evidence type="ECO:0000256" key="2">
    <source>
        <dbReference type="ARBA" id="ARBA00001966"/>
    </source>
</evidence>
<dbReference type="SMART" id="SM00926">
    <property type="entry name" value="Molybdop_Fe4S4"/>
    <property type="match status" value="1"/>
</dbReference>
<dbReference type="InterPro" id="IPR006963">
    <property type="entry name" value="Mopterin_OxRdtase_4Fe-4S_dom"/>
</dbReference>
<dbReference type="Gene3D" id="2.20.25.90">
    <property type="entry name" value="ADC-like domains"/>
    <property type="match status" value="1"/>
</dbReference>
<dbReference type="GO" id="GO:0030288">
    <property type="term" value="C:outer membrane-bounded periplasmic space"/>
    <property type="evidence" value="ECO:0007669"/>
    <property type="project" value="TreeGrafter"/>
</dbReference>
<reference evidence="15" key="1">
    <citation type="journal article" date="2017" name="Appl. Environ. Microbiol.">
        <title>Molecular characterization of an Endozoicomonas-like organism causing infection in king scallop Pecten maximus L.</title>
        <authorList>
            <person name="Cano I."/>
            <person name="van Aerle R."/>
            <person name="Ross S."/>
            <person name="Verner-Jeffreys D.W."/>
            <person name="Paley R.K."/>
            <person name="Rimmer G."/>
            <person name="Ryder D."/>
            <person name="Hooper P."/>
            <person name="Stone D."/>
            <person name="Feist S.W."/>
        </authorList>
    </citation>
    <scope>NUCLEOTIDE SEQUENCE</scope>
</reference>
<dbReference type="Gene3D" id="2.40.40.20">
    <property type="match status" value="1"/>
</dbReference>
<dbReference type="InterPro" id="IPR006657">
    <property type="entry name" value="MoPterin_dinucl-bd_dom"/>
</dbReference>
<dbReference type="CDD" id="cd02770">
    <property type="entry name" value="MopB_DmsA-EC"/>
    <property type="match status" value="1"/>
</dbReference>
<feature type="domain" description="4Fe-4S Mo/W bis-MGD-type" evidence="14">
    <location>
        <begin position="56"/>
        <end position="117"/>
    </location>
</feature>
<dbReference type="FunFam" id="2.40.40.20:FF:000010">
    <property type="entry name" value="Anaerobic dimethyl sulfoxide reductase subunit A"/>
    <property type="match status" value="1"/>
</dbReference>
<dbReference type="InterPro" id="IPR019546">
    <property type="entry name" value="TAT_signal_bac_arc"/>
</dbReference>
<gene>
    <name evidence="15" type="primary">ynfE</name>
    <name evidence="15" type="ORF">CI610_02593</name>
</gene>
<comment type="similarity">
    <text evidence="4">Belongs to the prokaryotic molybdopterin-containing oxidoreductase family.</text>
</comment>
<dbReference type="PROSITE" id="PS51669">
    <property type="entry name" value="4FE4S_MOW_BIS_MGD"/>
    <property type="match status" value="1"/>
</dbReference>
<dbReference type="GO" id="GO:0009061">
    <property type="term" value="P:anaerobic respiration"/>
    <property type="evidence" value="ECO:0007669"/>
    <property type="project" value="TreeGrafter"/>
</dbReference>
<evidence type="ECO:0000256" key="3">
    <source>
        <dbReference type="ARBA" id="ARBA00004413"/>
    </source>
</evidence>
<dbReference type="InterPro" id="IPR006656">
    <property type="entry name" value="Mopterin_OxRdtase"/>
</dbReference>
<comment type="cofactor">
    <cofactor evidence="2">
        <name>[4Fe-4S] cluster</name>
        <dbReference type="ChEBI" id="CHEBI:49883"/>
    </cofactor>
</comment>
<evidence type="ECO:0000313" key="15">
    <source>
        <dbReference type="EMBL" id="PJE78469.1"/>
    </source>
</evidence>
<dbReference type="InterPro" id="IPR006311">
    <property type="entry name" value="TAT_signal"/>
</dbReference>
<dbReference type="GO" id="GO:0030151">
    <property type="term" value="F:molybdenum ion binding"/>
    <property type="evidence" value="ECO:0007669"/>
    <property type="project" value="InterPro"/>
</dbReference>
<dbReference type="EMBL" id="NSIT01000176">
    <property type="protein sequence ID" value="PJE78469.1"/>
    <property type="molecule type" value="Genomic_DNA"/>
</dbReference>
<evidence type="ECO:0000256" key="9">
    <source>
        <dbReference type="ARBA" id="ARBA00022729"/>
    </source>
</evidence>
<evidence type="ECO:0000256" key="1">
    <source>
        <dbReference type="ARBA" id="ARBA00001942"/>
    </source>
</evidence>
<dbReference type="PANTHER" id="PTHR43742">
    <property type="entry name" value="TRIMETHYLAMINE-N-OXIDE REDUCTASE"/>
    <property type="match status" value="1"/>
</dbReference>
<dbReference type="PANTHER" id="PTHR43742:SF3">
    <property type="entry name" value="DIMETHYL SULFOXIDE REDUCTASE DMSA"/>
    <property type="match status" value="1"/>
</dbReference>
<dbReference type="PROSITE" id="PS00551">
    <property type="entry name" value="MOLYBDOPTERIN_PROK_1"/>
    <property type="match status" value="1"/>
</dbReference>
<dbReference type="FunFam" id="3.40.228.10:FF:000004">
    <property type="entry name" value="Dimethyl sulfoxide reductase subunit A"/>
    <property type="match status" value="1"/>
</dbReference>
<dbReference type="GO" id="GO:0009389">
    <property type="term" value="F:dimethyl sulfoxide reductase activity"/>
    <property type="evidence" value="ECO:0007669"/>
    <property type="project" value="InterPro"/>
</dbReference>
<dbReference type="InterPro" id="IPR006655">
    <property type="entry name" value="Mopterin_OxRdtase_prok_CS"/>
</dbReference>
<evidence type="ECO:0000256" key="6">
    <source>
        <dbReference type="ARBA" id="ARBA00022485"/>
    </source>
</evidence>
<evidence type="ECO:0000256" key="10">
    <source>
        <dbReference type="ARBA" id="ARBA00023002"/>
    </source>
</evidence>
<keyword evidence="5" id="KW-1003">Cell membrane</keyword>
<evidence type="ECO:0000256" key="4">
    <source>
        <dbReference type="ARBA" id="ARBA00010312"/>
    </source>
</evidence>
<dbReference type="InterPro" id="IPR050612">
    <property type="entry name" value="Prok_Mopterin_Oxidored"/>
</dbReference>
<sequence length="812" mass="90162">MTQLLKKALSAALNRRRFMKWSTAAGGAAVVAGSNLPLKALASDPQLPHQKSSSTDQTSWSACMVNCGSRCPLQVHTKDNVITHVESDHFGDDGYGHHQIRACLRGRSIRQRVYNPDRLKYPMKRVGKRGEGRFERISWDETLDIISEKLKHTITKYGNEAVYYQYGSGTTGYKTDGANACQRFLNMTGGYLGYYGNYSWGQILKAMPYTYGTNKPAAFGSYTSEISNANLLVMFGYNPAETRMSGGGEIQEYMHATTKKRIRTIIIDPRYTDTAAGKEEEWIPIRPGTDAALVEGIAHVLITEHLTDDAFLEKYCVGYDEATLPNSAPKNGHYKAHILGQGSDGTEKTPQWASKITGIPADKIIQLAREIGTAKPAYIVQGTGIQRQANGEQACRAITMLPILTGNIGLPGTNTAEMPANYSFPVKGLPTGSNPVKESISFFKWTDAIIRAHEMTDISDGVMGGTRLKAPIKFIWNYAGNVTINQHADINRTRQILEDESLCEFILVIENHMTPTARFADVLLPDIMTIENYDVASNGYASGSLGAAIPLVPAIKRMYETRSAYEICTGLAKRFDVEEQYTEGRTHEQWVRHLYDQLRQEQPQIPSLDDLRKNGPYKQEAPKKGRIALEDFRQNPGTSPLGTPSGKIEIYSEQLAKIADSWELKKDDVITPLPQYVTTYESHLDPLTKKYPLQLIGFHMKGRVHSTYHNVATLREAVMDAVWMNPIDAQKRGIKDGALLKVWNDRGEVRIRARITPRIIPGTVGIGEGAWYTPDKNGIDRGGCINTLTTQRSTPLSKGNPQHTNLVEVAIA</sequence>
<dbReference type="InterPro" id="IPR009010">
    <property type="entry name" value="Asp_de-COase-like_dom_sf"/>
</dbReference>
<evidence type="ECO:0000256" key="8">
    <source>
        <dbReference type="ARBA" id="ARBA00022723"/>
    </source>
</evidence>
<dbReference type="GO" id="GO:0005886">
    <property type="term" value="C:plasma membrane"/>
    <property type="evidence" value="ECO:0007669"/>
    <property type="project" value="UniProtKB-SubCell"/>
</dbReference>
<keyword evidence="10 15" id="KW-0560">Oxidoreductase</keyword>
<keyword evidence="9" id="KW-0732">Signal</keyword>
<dbReference type="SUPFAM" id="SSF53706">
    <property type="entry name" value="Formate dehydrogenase/DMSO reductase, domains 1-3"/>
    <property type="match status" value="1"/>
</dbReference>
<keyword evidence="12" id="KW-0411">Iron-sulfur</keyword>
<evidence type="ECO:0000256" key="5">
    <source>
        <dbReference type="ARBA" id="ARBA00022475"/>
    </source>
</evidence>
<evidence type="ECO:0000256" key="7">
    <source>
        <dbReference type="ARBA" id="ARBA00022505"/>
    </source>
</evidence>
<keyword evidence="11" id="KW-0408">Iron</keyword>
<dbReference type="GO" id="GO:0043546">
    <property type="term" value="F:molybdopterin cofactor binding"/>
    <property type="evidence" value="ECO:0007669"/>
    <property type="project" value="InterPro"/>
</dbReference>
<evidence type="ECO:0000259" key="14">
    <source>
        <dbReference type="PROSITE" id="PS51669"/>
    </source>
</evidence>